<organism evidence="4 5">
    <name type="scientific">Sulfuricaulis limicola</name>
    <dbReference type="NCBI Taxonomy" id="1620215"/>
    <lineage>
        <taxon>Bacteria</taxon>
        <taxon>Pseudomonadati</taxon>
        <taxon>Pseudomonadota</taxon>
        <taxon>Gammaproteobacteria</taxon>
        <taxon>Acidiferrobacterales</taxon>
        <taxon>Acidiferrobacteraceae</taxon>
        <taxon>Sulfuricaulis</taxon>
    </lineage>
</organism>
<evidence type="ECO:0000313" key="5">
    <source>
        <dbReference type="Proteomes" id="UP000243180"/>
    </source>
</evidence>
<keyword evidence="5" id="KW-1185">Reference proteome</keyword>
<dbReference type="PANTHER" id="PTHR12901:SF10">
    <property type="entry name" value="COENZYME Q-BINDING PROTEIN COQ10, MITOCHONDRIAL"/>
    <property type="match status" value="1"/>
</dbReference>
<dbReference type="InterPro" id="IPR005031">
    <property type="entry name" value="COQ10_START"/>
</dbReference>
<dbReference type="AlphaFoldDB" id="A0A1B4XHW3"/>
<dbReference type="RefSeq" id="WP_096361139.1">
    <property type="nucleotide sequence ID" value="NZ_AP014879.1"/>
</dbReference>
<dbReference type="GO" id="GO:0045333">
    <property type="term" value="P:cellular respiration"/>
    <property type="evidence" value="ECO:0007669"/>
    <property type="project" value="InterPro"/>
</dbReference>
<sequence length="146" mass="16476">MTAIHRSAIVPYSAHEMFELVADIPSYPKFLPWCGGARIISAQGDEVVAAIDIAYSGVHRTFSTRNLLQRDKMMEIRLLEGPFSFLQGFWQFKALDEHSSKISLDLEFEVANRIVSLALTPVFSNIANQLVDRFHRRAVELHGSEA</sequence>
<feature type="domain" description="Coenzyme Q-binding protein COQ10 START" evidence="3">
    <location>
        <begin position="10"/>
        <end position="134"/>
    </location>
</feature>
<dbReference type="OrthoDB" id="9804759at2"/>
<dbReference type="KEGG" id="slim:SCL_2105"/>
<dbReference type="InParanoid" id="A0A1B4XHW3"/>
<evidence type="ECO:0000259" key="3">
    <source>
        <dbReference type="Pfam" id="PF03364"/>
    </source>
</evidence>
<dbReference type="PANTHER" id="PTHR12901">
    <property type="entry name" value="SPERM PROTEIN HOMOLOG"/>
    <property type="match status" value="1"/>
</dbReference>
<accession>A0A1B4XHW3</accession>
<dbReference type="EMBL" id="AP014879">
    <property type="protein sequence ID" value="BAV34394.1"/>
    <property type="molecule type" value="Genomic_DNA"/>
</dbReference>
<evidence type="ECO:0000256" key="1">
    <source>
        <dbReference type="ARBA" id="ARBA00008918"/>
    </source>
</evidence>
<keyword evidence="2" id="KW-1277">Toxin-antitoxin system</keyword>
<dbReference type="InterPro" id="IPR044996">
    <property type="entry name" value="COQ10-like"/>
</dbReference>
<dbReference type="Pfam" id="PF03364">
    <property type="entry name" value="Polyketide_cyc"/>
    <property type="match status" value="1"/>
</dbReference>
<dbReference type="SUPFAM" id="SSF55961">
    <property type="entry name" value="Bet v1-like"/>
    <property type="match status" value="1"/>
</dbReference>
<gene>
    <name evidence="4" type="ORF">SCL_2105</name>
</gene>
<dbReference type="FunCoup" id="A0A1B4XHW3">
    <property type="interactions" value="206"/>
</dbReference>
<name>A0A1B4XHW3_9GAMM</name>
<dbReference type="CDD" id="cd07813">
    <property type="entry name" value="COQ10p_like"/>
    <property type="match status" value="1"/>
</dbReference>
<evidence type="ECO:0000256" key="2">
    <source>
        <dbReference type="ARBA" id="ARBA00022649"/>
    </source>
</evidence>
<evidence type="ECO:0000313" key="4">
    <source>
        <dbReference type="EMBL" id="BAV34394.1"/>
    </source>
</evidence>
<comment type="similarity">
    <text evidence="1">Belongs to the ribosome association toxin RatA family.</text>
</comment>
<dbReference type="GO" id="GO:0048039">
    <property type="term" value="F:ubiquinone binding"/>
    <property type="evidence" value="ECO:0007669"/>
    <property type="project" value="InterPro"/>
</dbReference>
<dbReference type="Gene3D" id="3.30.530.20">
    <property type="match status" value="1"/>
</dbReference>
<proteinExistence type="inferred from homology"/>
<reference evidence="4 5" key="1">
    <citation type="submission" date="2015-05" db="EMBL/GenBank/DDBJ databases">
        <title>Complete genome sequence of a sulfur-oxidizing gammaproteobacterium strain HA5.</title>
        <authorList>
            <person name="Miura A."/>
            <person name="Kojima H."/>
            <person name="Fukui M."/>
        </authorList>
    </citation>
    <scope>NUCLEOTIDE SEQUENCE [LARGE SCALE GENOMIC DNA]</scope>
    <source>
        <strain evidence="4 5">HA5</strain>
    </source>
</reference>
<dbReference type="InterPro" id="IPR023393">
    <property type="entry name" value="START-like_dom_sf"/>
</dbReference>
<protein>
    <submittedName>
        <fullName evidence="4">Cyclase</fullName>
    </submittedName>
</protein>
<dbReference type="Proteomes" id="UP000243180">
    <property type="component" value="Chromosome"/>
</dbReference>